<dbReference type="CDD" id="cd00018">
    <property type="entry name" value="AP2"/>
    <property type="match status" value="1"/>
</dbReference>
<dbReference type="PANTHER" id="PTHR31194:SF62">
    <property type="entry name" value="ETHYLENE-RESPONSIVE TRANSCRIPTION FACTOR ERF118"/>
    <property type="match status" value="1"/>
</dbReference>
<organism evidence="8 9">
    <name type="scientific">Cicer arietinum</name>
    <name type="common">Chickpea</name>
    <name type="synonym">Garbanzo</name>
    <dbReference type="NCBI Taxonomy" id="3827"/>
    <lineage>
        <taxon>Eukaryota</taxon>
        <taxon>Viridiplantae</taxon>
        <taxon>Streptophyta</taxon>
        <taxon>Embryophyta</taxon>
        <taxon>Tracheophyta</taxon>
        <taxon>Spermatophyta</taxon>
        <taxon>Magnoliopsida</taxon>
        <taxon>eudicotyledons</taxon>
        <taxon>Gunneridae</taxon>
        <taxon>Pentapetalae</taxon>
        <taxon>rosids</taxon>
        <taxon>fabids</taxon>
        <taxon>Fabales</taxon>
        <taxon>Fabaceae</taxon>
        <taxon>Papilionoideae</taxon>
        <taxon>50 kb inversion clade</taxon>
        <taxon>NPAAA clade</taxon>
        <taxon>Hologalegina</taxon>
        <taxon>IRL clade</taxon>
        <taxon>Cicereae</taxon>
        <taxon>Cicer</taxon>
    </lineage>
</organism>
<reference evidence="9" key="2">
    <citation type="submission" date="2025-08" db="UniProtKB">
        <authorList>
            <consortium name="RefSeq"/>
        </authorList>
    </citation>
    <scope>IDENTIFICATION</scope>
    <source>
        <tissue evidence="9">Etiolated seedlings</tissue>
    </source>
</reference>
<dbReference type="SUPFAM" id="SSF54171">
    <property type="entry name" value="DNA-binding domain"/>
    <property type="match status" value="1"/>
</dbReference>
<dbReference type="KEGG" id="cam:101490098"/>
<keyword evidence="4" id="KW-0804">Transcription</keyword>
<dbReference type="PROSITE" id="PS51032">
    <property type="entry name" value="AP2_ERF"/>
    <property type="match status" value="1"/>
</dbReference>
<evidence type="ECO:0000256" key="4">
    <source>
        <dbReference type="ARBA" id="ARBA00023163"/>
    </source>
</evidence>
<keyword evidence="5" id="KW-0539">Nucleus</keyword>
<dbReference type="InterPro" id="IPR050913">
    <property type="entry name" value="AP2/ERF_ERF"/>
</dbReference>
<feature type="region of interest" description="Disordered" evidence="6">
    <location>
        <begin position="1"/>
        <end position="24"/>
    </location>
</feature>
<keyword evidence="8" id="KW-1185">Reference proteome</keyword>
<dbReference type="OrthoDB" id="1917565at2759"/>
<dbReference type="AlphaFoldDB" id="A0A1S2YMW9"/>
<proteinExistence type="predicted"/>
<dbReference type="STRING" id="3827.A0A1S2YMW9"/>
<dbReference type="InterPro" id="IPR001471">
    <property type="entry name" value="AP2/ERF_dom"/>
</dbReference>
<comment type="subcellular location">
    <subcellularLocation>
        <location evidence="1">Nucleus</location>
    </subcellularLocation>
</comment>
<reference evidence="8" key="1">
    <citation type="journal article" date="2013" name="Nat. Biotechnol.">
        <title>Draft genome sequence of chickpea (Cicer arietinum) provides a resource for trait improvement.</title>
        <authorList>
            <person name="Varshney R.K."/>
            <person name="Song C."/>
            <person name="Saxena R.K."/>
            <person name="Azam S."/>
            <person name="Yu S."/>
            <person name="Sharpe A.G."/>
            <person name="Cannon S."/>
            <person name="Baek J."/>
            <person name="Rosen B.D."/>
            <person name="Tar'an B."/>
            <person name="Millan T."/>
            <person name="Zhang X."/>
            <person name="Ramsay L.D."/>
            <person name="Iwata A."/>
            <person name="Wang Y."/>
            <person name="Nelson W."/>
            <person name="Farmer A.D."/>
            <person name="Gaur P.M."/>
            <person name="Soderlund C."/>
            <person name="Penmetsa R.V."/>
            <person name="Xu C."/>
            <person name="Bharti A.K."/>
            <person name="He W."/>
            <person name="Winter P."/>
            <person name="Zhao S."/>
            <person name="Hane J.K."/>
            <person name="Carrasquilla-Garcia N."/>
            <person name="Condie J.A."/>
            <person name="Upadhyaya H.D."/>
            <person name="Luo M.C."/>
            <person name="Thudi M."/>
            <person name="Gowda C.L."/>
            <person name="Singh N.P."/>
            <person name="Lichtenzveig J."/>
            <person name="Gali K.K."/>
            <person name="Rubio J."/>
            <person name="Nadarajan N."/>
            <person name="Dolezel J."/>
            <person name="Bansal K.C."/>
            <person name="Xu X."/>
            <person name="Edwards D."/>
            <person name="Zhang G."/>
            <person name="Kahl G."/>
            <person name="Gil J."/>
            <person name="Singh K.B."/>
            <person name="Datta S.K."/>
            <person name="Jackson S.A."/>
            <person name="Wang J."/>
            <person name="Cook D.R."/>
        </authorList>
    </citation>
    <scope>NUCLEOTIDE SEQUENCE [LARGE SCALE GENOMIC DNA]</scope>
    <source>
        <strain evidence="8">cv. CDC Frontier</strain>
    </source>
</reference>
<evidence type="ECO:0000256" key="1">
    <source>
        <dbReference type="ARBA" id="ARBA00004123"/>
    </source>
</evidence>
<dbReference type="InterPro" id="IPR016177">
    <property type="entry name" value="DNA-bd_dom_sf"/>
</dbReference>
<dbReference type="GO" id="GO:0005634">
    <property type="term" value="C:nucleus"/>
    <property type="evidence" value="ECO:0007669"/>
    <property type="project" value="UniProtKB-SubCell"/>
</dbReference>
<protein>
    <submittedName>
        <fullName evidence="9">Ethylene-responsive transcription factor ERF119-like</fullName>
    </submittedName>
</protein>
<dbReference type="GO" id="GO:0003677">
    <property type="term" value="F:DNA binding"/>
    <property type="evidence" value="ECO:0007669"/>
    <property type="project" value="UniProtKB-KW"/>
</dbReference>
<evidence type="ECO:0000259" key="7">
    <source>
        <dbReference type="PROSITE" id="PS51032"/>
    </source>
</evidence>
<dbReference type="PaxDb" id="3827-XP_004507241.1"/>
<dbReference type="PANTHER" id="PTHR31194">
    <property type="entry name" value="SHN SHINE , DNA BINDING / TRANSCRIPTION FACTOR"/>
    <property type="match status" value="1"/>
</dbReference>
<dbReference type="Gene3D" id="3.30.730.10">
    <property type="entry name" value="AP2/ERF domain"/>
    <property type="match status" value="1"/>
</dbReference>
<feature type="domain" description="AP2/ERF" evidence="7">
    <location>
        <begin position="111"/>
        <end position="173"/>
    </location>
</feature>
<dbReference type="PRINTS" id="PR00367">
    <property type="entry name" value="ETHRSPELEMNT"/>
</dbReference>
<evidence type="ECO:0000256" key="6">
    <source>
        <dbReference type="SAM" id="MobiDB-lite"/>
    </source>
</evidence>
<evidence type="ECO:0000256" key="2">
    <source>
        <dbReference type="ARBA" id="ARBA00023015"/>
    </source>
</evidence>
<dbReference type="GO" id="GO:0003700">
    <property type="term" value="F:DNA-binding transcription factor activity"/>
    <property type="evidence" value="ECO:0007669"/>
    <property type="project" value="InterPro"/>
</dbReference>
<dbReference type="RefSeq" id="XP_004507241.2">
    <property type="nucleotide sequence ID" value="XM_004507184.2"/>
</dbReference>
<keyword evidence="2" id="KW-0805">Transcription regulation</keyword>
<dbReference type="InterPro" id="IPR036955">
    <property type="entry name" value="AP2/ERF_dom_sf"/>
</dbReference>
<evidence type="ECO:0000256" key="3">
    <source>
        <dbReference type="ARBA" id="ARBA00023125"/>
    </source>
</evidence>
<accession>A0A1S2YMW9</accession>
<dbReference type="Pfam" id="PF00847">
    <property type="entry name" value="AP2"/>
    <property type="match status" value="1"/>
</dbReference>
<evidence type="ECO:0000313" key="9">
    <source>
        <dbReference type="RefSeq" id="XP_004507241.2"/>
    </source>
</evidence>
<evidence type="ECO:0000256" key="5">
    <source>
        <dbReference type="ARBA" id="ARBA00023242"/>
    </source>
</evidence>
<name>A0A1S2YMW9_CICAR</name>
<dbReference type="SMART" id="SM00380">
    <property type="entry name" value="AP2"/>
    <property type="match status" value="1"/>
</dbReference>
<sequence length="336" mass="38094">MLDPRKISTSKVKQRPRPLKDSNIMSRKLRIIYDDPDATDSSEDELKSKRIKRSFIDIPLPFVSTSFSSENSFYEKSNITKKNCLTQPKKKKVLPATISTPIPTRRQSSPKYRGVRMRKWGKWAAEIRIPTTTTRIWLGTFNTPEEASQAYEAKRLQLELEAKSKAKECINVNGDGSSTLENNKSNYLNSSTADSESLLSHTSPSSVLELNTPTSNLIEKLDVSSNNEVIEKDAEEACDFVAYLLEELEIPDLGVLEFPEPSVTPEALADPNLGFGFDFGKVHDYGHGFDELGDFNDIHIHGFDDNEPSELPDYDFDDDDEFSGWIERTPFYHLRI</sequence>
<dbReference type="GeneID" id="101490098"/>
<evidence type="ECO:0000313" key="8">
    <source>
        <dbReference type="Proteomes" id="UP000087171"/>
    </source>
</evidence>
<dbReference type="eggNOG" id="ENOG502RZ0C">
    <property type="taxonomic scope" value="Eukaryota"/>
</dbReference>
<dbReference type="Proteomes" id="UP000087171">
    <property type="component" value="Chromosome Ca6"/>
</dbReference>
<gene>
    <name evidence="9" type="primary">LOC101490098</name>
</gene>
<keyword evidence="3" id="KW-0238">DNA-binding</keyword>